<evidence type="ECO:0000256" key="13">
    <source>
        <dbReference type="ARBA" id="ARBA00022932"/>
    </source>
</evidence>
<dbReference type="InterPro" id="IPR021109">
    <property type="entry name" value="Peptidase_aspartic_dom_sf"/>
</dbReference>
<dbReference type="GO" id="GO:0003964">
    <property type="term" value="F:RNA-directed DNA polymerase activity"/>
    <property type="evidence" value="ECO:0007669"/>
    <property type="project" value="UniProtKB-KW"/>
</dbReference>
<dbReference type="CDD" id="cd00303">
    <property type="entry name" value="retropepsin_like"/>
    <property type="match status" value="1"/>
</dbReference>
<evidence type="ECO:0000256" key="10">
    <source>
        <dbReference type="ARBA" id="ARBA00022842"/>
    </source>
</evidence>
<keyword evidence="8" id="KW-0255">Endonuclease</keyword>
<dbReference type="Gene3D" id="3.90.70.200">
    <property type="entry name" value="Plus-3 domain"/>
    <property type="match status" value="1"/>
</dbReference>
<dbReference type="InterPro" id="IPR001584">
    <property type="entry name" value="Integrase_cat-core"/>
</dbReference>
<feature type="compositionally biased region" description="Acidic residues" evidence="18">
    <location>
        <begin position="2611"/>
        <end position="2621"/>
    </location>
</feature>
<evidence type="ECO:0000256" key="8">
    <source>
        <dbReference type="ARBA" id="ARBA00022759"/>
    </source>
</evidence>
<dbReference type="Pfam" id="PF17917">
    <property type="entry name" value="RT_RNaseH"/>
    <property type="match status" value="1"/>
</dbReference>
<keyword evidence="11" id="KW-0229">DNA integration</keyword>
<accession>A0A388JPK0</accession>
<evidence type="ECO:0000256" key="4">
    <source>
        <dbReference type="ARBA" id="ARBA00022695"/>
    </source>
</evidence>
<dbReference type="PROSITE" id="PS50878">
    <property type="entry name" value="RT_POL"/>
    <property type="match status" value="2"/>
</dbReference>
<keyword evidence="12" id="KW-0695">RNA-directed DNA polymerase</keyword>
<dbReference type="PANTHER" id="PTHR37984:SF5">
    <property type="entry name" value="PROTEIN NYNRIN-LIKE"/>
    <property type="match status" value="1"/>
</dbReference>
<dbReference type="InterPro" id="IPR036397">
    <property type="entry name" value="RNaseH_sf"/>
</dbReference>
<dbReference type="InterPro" id="IPR004343">
    <property type="entry name" value="Plus-3_dom"/>
</dbReference>
<organism evidence="21 22">
    <name type="scientific">Chara braunii</name>
    <name type="common">Braun's stonewort</name>
    <dbReference type="NCBI Taxonomy" id="69332"/>
    <lineage>
        <taxon>Eukaryota</taxon>
        <taxon>Viridiplantae</taxon>
        <taxon>Streptophyta</taxon>
        <taxon>Charophyceae</taxon>
        <taxon>Charales</taxon>
        <taxon>Characeae</taxon>
        <taxon>Chara</taxon>
    </lineage>
</organism>
<keyword evidence="2" id="KW-0645">Protease</keyword>
<keyword evidence="13" id="KW-0239">DNA-directed DNA polymerase</keyword>
<dbReference type="SMART" id="SM00719">
    <property type="entry name" value="Plus3"/>
    <property type="match status" value="1"/>
</dbReference>
<evidence type="ECO:0000256" key="5">
    <source>
        <dbReference type="ARBA" id="ARBA00022722"/>
    </source>
</evidence>
<dbReference type="InterPro" id="IPR000477">
    <property type="entry name" value="RT_dom"/>
</dbReference>
<keyword evidence="5" id="KW-0540">Nuclease</keyword>
<dbReference type="InterPro" id="IPR036128">
    <property type="entry name" value="Plus3-like_sf"/>
</dbReference>
<evidence type="ECO:0000256" key="12">
    <source>
        <dbReference type="ARBA" id="ARBA00022918"/>
    </source>
</evidence>
<dbReference type="PANTHER" id="PTHR37984">
    <property type="entry name" value="PROTEIN CBG26694"/>
    <property type="match status" value="1"/>
</dbReference>
<dbReference type="GO" id="GO:0015074">
    <property type="term" value="P:DNA integration"/>
    <property type="evidence" value="ECO:0007669"/>
    <property type="project" value="UniProtKB-KW"/>
</dbReference>
<feature type="coiled-coil region" evidence="17">
    <location>
        <begin position="2063"/>
        <end position="2090"/>
    </location>
</feature>
<dbReference type="Gene3D" id="3.30.420.10">
    <property type="entry name" value="Ribonuclease H-like superfamily/Ribonuclease H"/>
    <property type="match status" value="1"/>
</dbReference>
<keyword evidence="9" id="KW-0378">Hydrolase</keyword>
<evidence type="ECO:0000256" key="11">
    <source>
        <dbReference type="ARBA" id="ARBA00022908"/>
    </source>
</evidence>
<keyword evidence="14" id="KW-0238">DNA-binding</keyword>
<dbReference type="GO" id="GO:0003677">
    <property type="term" value="F:DNA binding"/>
    <property type="evidence" value="ECO:0007669"/>
    <property type="project" value="UniProtKB-KW"/>
</dbReference>
<dbReference type="GO" id="GO:0004519">
    <property type="term" value="F:endonuclease activity"/>
    <property type="evidence" value="ECO:0007669"/>
    <property type="project" value="UniProtKB-KW"/>
</dbReference>
<dbReference type="EMBL" id="BFEA01000006">
    <property type="protein sequence ID" value="GBG59707.1"/>
    <property type="molecule type" value="Genomic_DNA"/>
</dbReference>
<dbReference type="Pfam" id="PF17919">
    <property type="entry name" value="RT_RNaseH_2"/>
    <property type="match status" value="2"/>
</dbReference>
<dbReference type="OrthoDB" id="6415790at2759"/>
<evidence type="ECO:0000256" key="7">
    <source>
        <dbReference type="ARBA" id="ARBA00022750"/>
    </source>
</evidence>
<evidence type="ECO:0000259" key="19">
    <source>
        <dbReference type="PROSITE" id="PS50878"/>
    </source>
</evidence>
<dbReference type="InterPro" id="IPR041373">
    <property type="entry name" value="RT_RNaseH"/>
</dbReference>
<protein>
    <recommendedName>
        <fullName evidence="1">RNA-directed DNA polymerase</fullName>
        <ecNumber evidence="1">2.7.7.49</ecNumber>
    </recommendedName>
</protein>
<dbReference type="Pfam" id="PF17921">
    <property type="entry name" value="Integrase_H2C2"/>
    <property type="match status" value="3"/>
</dbReference>
<dbReference type="InterPro" id="IPR041588">
    <property type="entry name" value="Integrase_H2C2"/>
</dbReference>
<dbReference type="InterPro" id="IPR043502">
    <property type="entry name" value="DNA/RNA_pol_sf"/>
</dbReference>
<keyword evidence="4" id="KW-0548">Nucleotidyltransferase</keyword>
<evidence type="ECO:0000256" key="16">
    <source>
        <dbReference type="ARBA" id="ARBA00023268"/>
    </source>
</evidence>
<feature type="compositionally biased region" description="Low complexity" evidence="18">
    <location>
        <begin position="241"/>
        <end position="252"/>
    </location>
</feature>
<keyword evidence="17" id="KW-0175">Coiled coil</keyword>
<dbReference type="InterPro" id="IPR043128">
    <property type="entry name" value="Rev_trsase/Diguanyl_cyclase"/>
</dbReference>
<dbReference type="InterPro" id="IPR050951">
    <property type="entry name" value="Retrovirus_Pol_polyprotein"/>
</dbReference>
<feature type="domain" description="Integrase catalytic" evidence="20">
    <location>
        <begin position="1856"/>
        <end position="2039"/>
    </location>
</feature>
<dbReference type="GO" id="GO:0006310">
    <property type="term" value="P:DNA recombination"/>
    <property type="evidence" value="ECO:0007669"/>
    <property type="project" value="UniProtKB-KW"/>
</dbReference>
<feature type="coiled-coil region" evidence="17">
    <location>
        <begin position="114"/>
        <end position="141"/>
    </location>
</feature>
<dbReference type="InterPro" id="IPR041577">
    <property type="entry name" value="RT_RNaseH_2"/>
</dbReference>
<dbReference type="InterPro" id="IPR012337">
    <property type="entry name" value="RNaseH-like_sf"/>
</dbReference>
<dbReference type="GO" id="GO:0006508">
    <property type="term" value="P:proteolysis"/>
    <property type="evidence" value="ECO:0007669"/>
    <property type="project" value="UniProtKB-KW"/>
</dbReference>
<dbReference type="SUPFAM" id="SSF159042">
    <property type="entry name" value="Plus3-like"/>
    <property type="match status" value="1"/>
</dbReference>
<proteinExistence type="predicted"/>
<keyword evidence="16" id="KW-0511">Multifunctional enzyme</keyword>
<feature type="coiled-coil region" evidence="17">
    <location>
        <begin position="908"/>
        <end position="945"/>
    </location>
</feature>
<dbReference type="FunFam" id="3.30.70.270:FF:000020">
    <property type="entry name" value="Transposon Tf2-6 polyprotein-like Protein"/>
    <property type="match status" value="2"/>
</dbReference>
<evidence type="ECO:0000256" key="17">
    <source>
        <dbReference type="SAM" id="Coils"/>
    </source>
</evidence>
<feature type="region of interest" description="Disordered" evidence="18">
    <location>
        <begin position="37"/>
        <end position="60"/>
    </location>
</feature>
<evidence type="ECO:0000256" key="3">
    <source>
        <dbReference type="ARBA" id="ARBA00022679"/>
    </source>
</evidence>
<dbReference type="PROSITE" id="PS50994">
    <property type="entry name" value="INTEGRASE"/>
    <property type="match status" value="1"/>
</dbReference>
<feature type="coiled-coil region" evidence="17">
    <location>
        <begin position="1877"/>
        <end position="1904"/>
    </location>
</feature>
<evidence type="ECO:0000256" key="1">
    <source>
        <dbReference type="ARBA" id="ARBA00012493"/>
    </source>
</evidence>
<dbReference type="Proteomes" id="UP000265515">
    <property type="component" value="Unassembled WGS sequence"/>
</dbReference>
<dbReference type="GO" id="GO:0003887">
    <property type="term" value="F:DNA-directed DNA polymerase activity"/>
    <property type="evidence" value="ECO:0007669"/>
    <property type="project" value="UniProtKB-KW"/>
</dbReference>
<keyword evidence="22" id="KW-1185">Reference proteome</keyword>
<reference evidence="21 22" key="1">
    <citation type="journal article" date="2018" name="Cell">
        <title>The Chara Genome: Secondary Complexity and Implications for Plant Terrestrialization.</title>
        <authorList>
            <person name="Nishiyama T."/>
            <person name="Sakayama H."/>
            <person name="Vries J.D."/>
            <person name="Buschmann H."/>
            <person name="Saint-Marcoux D."/>
            <person name="Ullrich K.K."/>
            <person name="Haas F.B."/>
            <person name="Vanderstraeten L."/>
            <person name="Becker D."/>
            <person name="Lang D."/>
            <person name="Vosolsobe S."/>
            <person name="Rombauts S."/>
            <person name="Wilhelmsson P.K.I."/>
            <person name="Janitza P."/>
            <person name="Kern R."/>
            <person name="Heyl A."/>
            <person name="Rumpler F."/>
            <person name="Villalobos L.I.A.C."/>
            <person name="Clay J.M."/>
            <person name="Skokan R."/>
            <person name="Toyoda A."/>
            <person name="Suzuki Y."/>
            <person name="Kagoshima H."/>
            <person name="Schijlen E."/>
            <person name="Tajeshwar N."/>
            <person name="Catarino B."/>
            <person name="Hetherington A.J."/>
            <person name="Saltykova A."/>
            <person name="Bonnot C."/>
            <person name="Breuninger H."/>
            <person name="Symeonidi A."/>
            <person name="Radhakrishnan G.V."/>
            <person name="Van Nieuwerburgh F."/>
            <person name="Deforce D."/>
            <person name="Chang C."/>
            <person name="Karol K.G."/>
            <person name="Hedrich R."/>
            <person name="Ulvskov P."/>
            <person name="Glockner G."/>
            <person name="Delwiche C.F."/>
            <person name="Petrasek J."/>
            <person name="Van de Peer Y."/>
            <person name="Friml J."/>
            <person name="Beilby M."/>
            <person name="Dolan L."/>
            <person name="Kohara Y."/>
            <person name="Sugano S."/>
            <person name="Fujiyama A."/>
            <person name="Delaux P.-M."/>
            <person name="Quint M."/>
            <person name="TheiBen G."/>
            <person name="Hagemann M."/>
            <person name="Harholt J."/>
            <person name="Dunand C."/>
            <person name="Zachgo S."/>
            <person name="Langdale J."/>
            <person name="Maumus F."/>
            <person name="Straeten D.V.D."/>
            <person name="Gould S.B."/>
            <person name="Rensing S.A."/>
        </authorList>
    </citation>
    <scope>NUCLEOTIDE SEQUENCE [LARGE SCALE GENOMIC DNA]</scope>
    <source>
        <strain evidence="21 22">S276</strain>
    </source>
</reference>
<feature type="region of interest" description="Disordered" evidence="18">
    <location>
        <begin position="237"/>
        <end position="258"/>
    </location>
</feature>
<evidence type="ECO:0000256" key="9">
    <source>
        <dbReference type="ARBA" id="ARBA00022801"/>
    </source>
</evidence>
<dbReference type="GO" id="GO:0046872">
    <property type="term" value="F:metal ion binding"/>
    <property type="evidence" value="ECO:0007669"/>
    <property type="project" value="UniProtKB-KW"/>
</dbReference>
<dbReference type="Gene3D" id="1.10.340.70">
    <property type="match status" value="3"/>
</dbReference>
<keyword evidence="7" id="KW-0064">Aspartyl protease</keyword>
<dbReference type="Pfam" id="PF08284">
    <property type="entry name" value="RVP_2"/>
    <property type="match status" value="1"/>
</dbReference>
<feature type="domain" description="Reverse transcriptase" evidence="19">
    <location>
        <begin position="1254"/>
        <end position="1433"/>
    </location>
</feature>
<keyword evidence="3" id="KW-0808">Transferase</keyword>
<evidence type="ECO:0000256" key="6">
    <source>
        <dbReference type="ARBA" id="ARBA00022723"/>
    </source>
</evidence>
<evidence type="ECO:0000259" key="20">
    <source>
        <dbReference type="PROSITE" id="PS50994"/>
    </source>
</evidence>
<evidence type="ECO:0000313" key="22">
    <source>
        <dbReference type="Proteomes" id="UP000265515"/>
    </source>
</evidence>
<evidence type="ECO:0000256" key="15">
    <source>
        <dbReference type="ARBA" id="ARBA00023172"/>
    </source>
</evidence>
<dbReference type="FunFam" id="1.10.340.70:FF:000001">
    <property type="entry name" value="Retrovirus-related Pol polyprotein from transposon gypsy-like Protein"/>
    <property type="match status" value="1"/>
</dbReference>
<gene>
    <name evidence="21" type="ORF">CBR_g54812</name>
</gene>
<name>A0A388JPK0_CHABU</name>
<dbReference type="CDD" id="cd09274">
    <property type="entry name" value="RNase_HI_RT_Ty3"/>
    <property type="match status" value="2"/>
</dbReference>
<dbReference type="Gene3D" id="3.30.70.270">
    <property type="match status" value="4"/>
</dbReference>
<evidence type="ECO:0000256" key="18">
    <source>
        <dbReference type="SAM" id="MobiDB-lite"/>
    </source>
</evidence>
<evidence type="ECO:0000256" key="2">
    <source>
        <dbReference type="ARBA" id="ARBA00022670"/>
    </source>
</evidence>
<feature type="region of interest" description="Disordered" evidence="18">
    <location>
        <begin position="2604"/>
        <end position="2628"/>
    </location>
</feature>
<dbReference type="SUPFAM" id="SSF56672">
    <property type="entry name" value="DNA/RNA polymerases"/>
    <property type="match status" value="3"/>
</dbReference>
<dbReference type="Pfam" id="PF00078">
    <property type="entry name" value="RVT_1"/>
    <property type="match status" value="2"/>
</dbReference>
<dbReference type="InterPro" id="IPR056924">
    <property type="entry name" value="SH3_Tf2-1"/>
</dbReference>
<dbReference type="Pfam" id="PF03126">
    <property type="entry name" value="Plus-3"/>
    <property type="match status" value="1"/>
</dbReference>
<keyword evidence="10" id="KW-0460">Magnesium</keyword>
<dbReference type="CDD" id="cd01647">
    <property type="entry name" value="RT_LTR"/>
    <property type="match status" value="3"/>
</dbReference>
<sequence length="3337" mass="382570">MMAFLARLDTYMQQVREEQQREAAAETARLNAIARDAEQRRRKHAEAAANHNKARKDAASVLMQQEAAHSAALQAWNVDPAETTEPTAEEQTKSALANMMHRVILTCNWQQVELARQARTIAEYEETLKGLHARLDVLEKDDVPHRHTSSSSIDPSIHEVEERMDHLVALVGNLNSFRQPSIISQQIAALQAELGQLQQQPIGTCNSLMSKQFKMPKFNIDRFDDYHKADPISWQRRRSSTTKLGKLSSTGSEATPLPTPLDTVALLATSSTSGEHAYVASLHEGYEDYAIQLVPPLDQPLHVQESYACATSTPSPSEPASSSTLFGDSSIWSRLEELDPLTVEDFQWLPLPPSGSLLKPHCNALMAELRTYLHAAVPAPLMEDGVAVVDLHEYIAKIDHRYATQREEELEVLRTQLDDLVDKGWIRPSCSPYGAPVLFVRKKNKELRLCIAYCKLNAQTNKNAGPLPRIDDIFERLGDAKYFSKLDLKAGYHQLEIHPRDRYKTAVKTWYGHFEWVVMPFGLTNAPTTFQAAMTMEFRGMLDWFVLIYLDDILVYSRNLDEHIVHLRAVLDRLRTTKYKANRAKCEFAQQELEYLGHFVTPQGIRPLADKIKAIQDWSEPTNNMELRSFMGLVGYYQRFIGGYSRIAAPLSRLQSPKVPLQFTDEVRSSFHKLKTALFLAPILSIYDLTLPTRVTTDAFGYGMGAVLEQHDGVDWHPVEYFSQKVLPINSVDDARNVRAYKSDPEYATLYEQLSSDHPPASHYRDQEYKAGKRMTNKTLEIQSLDKREDITIDLVSNQDFTEDECKRLRQVMKLGIYRPLRVGELEEKAVTLQGAKVKEFFDTERQRLANLRDRANLLQRHEAASIERPKFWHFEPSNGDDATPEEQHKEFLSKLVTRLLYACNYQQSELERQNQELQQQYQDLQKQHQELANLCRTVQSHEDATRALNSRVLELEQAVPGPDAGVSRSAPFNRQLEERVDHVVAMLGDISTFGEPTTISNQLDTLKTEVQQLQLPNKNGNNTQHYKMPTFQIEKFDDYTHQDPVLWWEATHGVDAADLKDKITWEELTRLWKKRFIVDDAPALAINRLFNMTQGNTATRDWLTEWQKIAATPDLDLPFTHLRREFYNRSCAALSLALGDRDQYATFAENIDKAREIIKTNRAAAHEKSTWQPTYVEKVRTGPQQQQFVAVRSDNTVEDPAAIEASRPHGVVPDRPIRHEIILEDGAVPPRGCIYRMSEEELSVLRAQLDDLLEKGWIRPNSSPYGAPVLFVWKKNKDLRLCIDYRKLNAQTIRNAGPLPRIDDLLERLGGAKFFSKLDLKSGYHQLEIRKEDRYKTVFKTRYGYFEWPVMPFGLTNAPATFQAAMITEFRLMLDRYVLIYLDDILVYNRSLDEHVEHLRTVLERLRQAKYKANRDKCEFARQELEYLGHYVTPQGIRPLADNIEALRVWPEPTNTTDVRSFMGLAGYYQRFITGYSRIVAPMTRLQSPKVPFVFDDDAHRSFQALKTTMLIAPVLSIYDPTLPTRVTTDASGYGIGAVLEQHDGDDWHPVEFFSHKVPPINLLDDARKELLSFVMALKRWWHFLLGHRRFTWVTDNNPLTYYETQDTVSSTIGRWMYFIDQFDFTLKHFPGLSNRATDALSRRPDLCGMTHHAFAFDEELQRHFIRGYESDPDFATLYAQLSSDHPPASHYRIVDGYLLLHSRGKDLLCVPRDRRLRTRLLGEYHDSRLAGHFGVNRTIARLRQRFRWPDLITDVTRYCDSCEVCRRSKPRNRNPYGELRPMPIPQEPCLSIAVDVTGPFPRDRLGHDDILTVVDRLSHLVRIFVVGGSYNEASSLGSVGSTVAQTQSQSTGVMASQPLVMTPEEVAIQRGVDRETQLQKDLREIKAEKERMIRRRARLQRRQADISELEEMDPTEWDDQVRTLRSVLLGVVEMQDQQTTILQDIQQSLVVLVGRAQAVPSLSNSPRLLDERRRYHHPEANGQTEQLNRVVQHLLRHYIKPNQVDWDEKLALIASLYNNVVNSATGVSPNSLPLTFKPKLPLDFLLPENQSTVAPDTSEFAHRYEQKMQQAVEQMRKAQVAMIEYENKHHRPSTFQVGNRVWVKSSELGQEHGISRKLMPQYFGPWEVLDILGTDPERPSYVIRIPGHLRTYPVFHASKLAPFEETDQFPSRRSMLPPTMDGEVDIDGIVDHKELRVPRPIAKGRPPEPKLQYRVRFRHHIDPKEDRWFTREELMQTAPQVVAQYEKALQKGKRQIVLLTSYLRCFPMPLRNQLAGEANINMHNFPSFSKKALDLEAKIGHGHNPTTDGRKKSLPPNWKAKGRIMFVDNDSSTIESDDEFQARVGSEVGSVEASGGGVVAVVAQKVIEQYDFEPQYIKGEYNKVADVLSCRPDFSGALITEFGLADDVTCSMVEAYREDRFMSEIIRRLEAKDKVTSAEFVLVNGLLFLEKAGNKRLCVPDRESLRSLFLGECHDATRHFGFKKTAANLLQQFWWPTMMRDAKLYVETCQMTSGNHPEANGQAKQLNRAVQHLLQHYIKPNQVEWDEKLALIASLYNNDVHSATGVASMESSHGAQKLRELEDPEVRQAKLQAKLEIEADLHMRPGFESDSDDDDDDLPPEDKGEDPKVDVAYWVAAQRTYLSGFKCDEDVKVSAILARLERSALKWCTSTSNKQGSFTFEDSELDETWEEDDAQCLADLFLSLQEKKKHKSELILLRPFILGAKIKGLLYCGATHNFISPKAVIKLHLHHRLVKLQQPIEVRIGDSSTVRITIVVKGLPVSFEEQGEIRHRLNFFVFPNVPFDLVFSMQWLGATNPRIDWRIPRVELPDRHGVYRPCMLADEYHPASSCFCMSPHRFLQFSRQTDHARLFVAYVKQTGVEVAPCPFQIQQVEDSLSDLMEEPTGLVHRQTKHKVEILPSSVPPKGRVYRMSPAELEELRKQLETLTSKGWIRPNTFEFGAPVLFVPQGNGEFRMCVDYRGLNKMRKSTKPLPRIDDLLDMVQGCTIFSKIDVKSGYHEIEMAEGDVYKTTFKTSQYGVGAVLQQDDGNGLHPIEYMSKKIKTKKLQDSIYEKELYALVSALKHWKHFLLGMHFKIFSDHSTLQGMKSQGELNDKLARYIQFIDMFDFELRHKKGCYNRVADALSCRPDALFFISSTHSFVEKTRQIIGRLLPQDERPIVRNLQDDPASELGYTLVSGLLYTCNRGEERLCIPHDRKLRTLLMSECHDARGHFGALKSYAALSQRFFWKEIRSDMLHYVETYELCQRNKVVRRPPLGLLKPLPIPDALAQSVSIDFTDLGRTTPRGMRQVMVCVDWFSKYAEFIPLPAEARVPAV</sequence>
<keyword evidence="15" id="KW-0233">DNA recombination</keyword>
<evidence type="ECO:0000313" key="21">
    <source>
        <dbReference type="EMBL" id="GBG59707.1"/>
    </source>
</evidence>
<evidence type="ECO:0000256" key="14">
    <source>
        <dbReference type="ARBA" id="ARBA00023125"/>
    </source>
</evidence>
<dbReference type="GO" id="GO:0004190">
    <property type="term" value="F:aspartic-type endopeptidase activity"/>
    <property type="evidence" value="ECO:0007669"/>
    <property type="project" value="UniProtKB-KW"/>
</dbReference>
<dbReference type="SUPFAM" id="SSF53098">
    <property type="entry name" value="Ribonuclease H-like"/>
    <property type="match status" value="1"/>
</dbReference>
<comment type="caution">
    <text evidence="21">The sequence shown here is derived from an EMBL/GenBank/DDBJ whole genome shotgun (WGS) entry which is preliminary data.</text>
</comment>
<keyword evidence="6" id="KW-0479">Metal-binding</keyword>
<dbReference type="Gramene" id="GBG59707">
    <property type="protein sequence ID" value="GBG59707"/>
    <property type="gene ID" value="CBR_g54812"/>
</dbReference>
<dbReference type="Gene3D" id="2.40.70.10">
    <property type="entry name" value="Acid Proteases"/>
    <property type="match status" value="1"/>
</dbReference>
<dbReference type="Gene3D" id="3.10.10.10">
    <property type="entry name" value="HIV Type 1 Reverse Transcriptase, subunit A, domain 1"/>
    <property type="match status" value="3"/>
</dbReference>
<feature type="domain" description="Reverse transcriptase" evidence="19">
    <location>
        <begin position="421"/>
        <end position="600"/>
    </location>
</feature>
<dbReference type="EC" id="2.7.7.49" evidence="1"/>
<dbReference type="Pfam" id="PF24626">
    <property type="entry name" value="SH3_Tf2-1"/>
    <property type="match status" value="1"/>
</dbReference>